<evidence type="ECO:0000256" key="6">
    <source>
        <dbReference type="ARBA" id="ARBA00022741"/>
    </source>
</evidence>
<evidence type="ECO:0000256" key="8">
    <source>
        <dbReference type="ARBA" id="ARBA00022840"/>
    </source>
</evidence>
<dbReference type="GO" id="GO:0030295">
    <property type="term" value="F:protein kinase activator activity"/>
    <property type="evidence" value="ECO:0007669"/>
    <property type="project" value="TreeGrafter"/>
</dbReference>
<feature type="domain" description="Histidine kinase" evidence="13">
    <location>
        <begin position="296"/>
        <end position="555"/>
    </location>
</feature>
<reference evidence="14" key="2">
    <citation type="journal article" date="2021" name="PeerJ">
        <title>Extensive microbial diversity within the chicken gut microbiome revealed by metagenomics and culture.</title>
        <authorList>
            <person name="Gilroy R."/>
            <person name="Ravi A."/>
            <person name="Getino M."/>
            <person name="Pursley I."/>
            <person name="Horton D.L."/>
            <person name="Alikhan N.F."/>
            <person name="Baker D."/>
            <person name="Gharbi K."/>
            <person name="Hall N."/>
            <person name="Watson M."/>
            <person name="Adriaenssens E.M."/>
            <person name="Foster-Nyarko E."/>
            <person name="Jarju S."/>
            <person name="Secka A."/>
            <person name="Antonio M."/>
            <person name="Oren A."/>
            <person name="Chaudhuri R.R."/>
            <person name="La Ragione R."/>
            <person name="Hildebrand F."/>
            <person name="Pallen M.J."/>
        </authorList>
    </citation>
    <scope>NUCLEOTIDE SEQUENCE</scope>
    <source>
        <strain evidence="14">ChiGjej1B1-2707</strain>
    </source>
</reference>
<evidence type="ECO:0000256" key="10">
    <source>
        <dbReference type="ARBA" id="ARBA00039401"/>
    </source>
</evidence>
<accession>A0A9D1D3W6</accession>
<keyword evidence="6" id="KW-0547">Nucleotide-binding</keyword>
<feature type="transmembrane region" description="Helical" evidence="12">
    <location>
        <begin position="212"/>
        <end position="236"/>
    </location>
</feature>
<keyword evidence="5" id="KW-0808">Transferase</keyword>
<keyword evidence="12" id="KW-1133">Transmembrane helix</keyword>
<feature type="transmembrane region" description="Helical" evidence="12">
    <location>
        <begin position="30"/>
        <end position="59"/>
    </location>
</feature>
<dbReference type="Pfam" id="PF02518">
    <property type="entry name" value="HATPase_c"/>
    <property type="match status" value="1"/>
</dbReference>
<dbReference type="InterPro" id="IPR003594">
    <property type="entry name" value="HATPase_dom"/>
</dbReference>
<evidence type="ECO:0000313" key="14">
    <source>
        <dbReference type="EMBL" id="HIR00917.1"/>
    </source>
</evidence>
<dbReference type="CDD" id="cd00082">
    <property type="entry name" value="HisKA"/>
    <property type="match status" value="1"/>
</dbReference>
<evidence type="ECO:0000256" key="3">
    <source>
        <dbReference type="ARBA" id="ARBA00012438"/>
    </source>
</evidence>
<dbReference type="GO" id="GO:0000156">
    <property type="term" value="F:phosphorelay response regulator activity"/>
    <property type="evidence" value="ECO:0007669"/>
    <property type="project" value="TreeGrafter"/>
</dbReference>
<evidence type="ECO:0000259" key="13">
    <source>
        <dbReference type="PROSITE" id="PS50109"/>
    </source>
</evidence>
<keyword evidence="12" id="KW-0472">Membrane</keyword>
<dbReference type="Pfam" id="PF00512">
    <property type="entry name" value="HisKA"/>
    <property type="match status" value="1"/>
</dbReference>
<organism evidence="14 15">
    <name type="scientific">Candidatus Aveggerthella stercoripullorum</name>
    <dbReference type="NCBI Taxonomy" id="2840688"/>
    <lineage>
        <taxon>Bacteria</taxon>
        <taxon>Bacillati</taxon>
        <taxon>Actinomycetota</taxon>
        <taxon>Coriobacteriia</taxon>
        <taxon>Eggerthellales</taxon>
        <taxon>Eggerthellaceae</taxon>
        <taxon>Eggerthellaceae incertae sedis</taxon>
        <taxon>Candidatus Aveggerthella</taxon>
    </lineage>
</organism>
<dbReference type="PROSITE" id="PS50109">
    <property type="entry name" value="HIS_KIN"/>
    <property type="match status" value="1"/>
</dbReference>
<evidence type="ECO:0000256" key="4">
    <source>
        <dbReference type="ARBA" id="ARBA00022553"/>
    </source>
</evidence>
<dbReference type="InterPro" id="IPR004358">
    <property type="entry name" value="Sig_transdc_His_kin-like_C"/>
</dbReference>
<dbReference type="PANTHER" id="PTHR42878:SF7">
    <property type="entry name" value="SENSOR HISTIDINE KINASE GLRK"/>
    <property type="match status" value="1"/>
</dbReference>
<gene>
    <name evidence="14" type="ORF">IAA69_01375</name>
</gene>
<dbReference type="Gene3D" id="1.10.287.130">
    <property type="match status" value="1"/>
</dbReference>
<dbReference type="AlphaFoldDB" id="A0A9D1D3W6"/>
<dbReference type="PRINTS" id="PR00344">
    <property type="entry name" value="BCTRLSENSOR"/>
</dbReference>
<keyword evidence="12" id="KW-0812">Transmembrane</keyword>
<evidence type="ECO:0000256" key="9">
    <source>
        <dbReference type="ARBA" id="ARBA00023012"/>
    </source>
</evidence>
<dbReference type="GO" id="GO:0005524">
    <property type="term" value="F:ATP binding"/>
    <property type="evidence" value="ECO:0007669"/>
    <property type="project" value="UniProtKB-KW"/>
</dbReference>
<dbReference type="EC" id="2.7.13.3" evidence="3"/>
<dbReference type="InterPro" id="IPR036097">
    <property type="entry name" value="HisK_dim/P_sf"/>
</dbReference>
<dbReference type="SUPFAM" id="SSF47384">
    <property type="entry name" value="Homodimeric domain of signal transducing histidine kinase"/>
    <property type="match status" value="1"/>
</dbReference>
<evidence type="ECO:0000256" key="2">
    <source>
        <dbReference type="ARBA" id="ARBA00004236"/>
    </source>
</evidence>
<comment type="subcellular location">
    <subcellularLocation>
        <location evidence="2">Cell membrane</location>
    </subcellularLocation>
</comment>
<dbReference type="InterPro" id="IPR036890">
    <property type="entry name" value="HATPase_C_sf"/>
</dbReference>
<feature type="region of interest" description="Disordered" evidence="11">
    <location>
        <begin position="1"/>
        <end position="23"/>
    </location>
</feature>
<keyword evidence="8" id="KW-0067">ATP-binding</keyword>
<dbReference type="Gene3D" id="3.30.565.10">
    <property type="entry name" value="Histidine kinase-like ATPase, C-terminal domain"/>
    <property type="match status" value="1"/>
</dbReference>
<reference evidence="14" key="1">
    <citation type="submission" date="2020-10" db="EMBL/GenBank/DDBJ databases">
        <authorList>
            <person name="Gilroy R."/>
        </authorList>
    </citation>
    <scope>NUCLEOTIDE SEQUENCE</scope>
    <source>
        <strain evidence="14">ChiGjej1B1-2707</strain>
    </source>
</reference>
<keyword evidence="7 14" id="KW-0418">Kinase</keyword>
<dbReference type="EMBL" id="DVGB01000014">
    <property type="protein sequence ID" value="HIR00917.1"/>
    <property type="molecule type" value="Genomic_DNA"/>
</dbReference>
<dbReference type="GO" id="GO:0007234">
    <property type="term" value="P:osmosensory signaling via phosphorelay pathway"/>
    <property type="evidence" value="ECO:0007669"/>
    <property type="project" value="TreeGrafter"/>
</dbReference>
<dbReference type="CDD" id="cd00075">
    <property type="entry name" value="HATPase"/>
    <property type="match status" value="1"/>
</dbReference>
<proteinExistence type="predicted"/>
<name>A0A9D1D3W6_9ACTN</name>
<sequence length="561" mass="59471">MKRTDTPVNPVQARTDARERRRRRRGRSGLAGFIGKYFLLFSALMVVMVVVDFVLYVAISLYAMQGGADDVTGPTQLSTRICSALEPQEDGSFDLAPEMEQRLDREGVWGFLMAADGSVVWTSKGTPADAVLPDSAQDIALVAHYGTLGSNPAFVYTPANNDLISSSGAESLPSDDSLVGIENVGTDTLLVLVYPQGSRVIFPTTSFSSSSFGAIGLCIAVILLVDLAILFIAYVVSRRSIFRGIRPVSEGIGKLAQGEPVRLDAHGDLADIADDVNAASDIICAKDAARANWISGVSHDIRTPLSMVMGYADRIAENPAVPERSRTEASIIRAQSMKMRDLVEDLNLASKLEYDLQPVGSDPLSPAALVRATAAEFMDATDPALYSLDVDVDPRAQHVVFEADRRLLGRAVRNLLQNAVSHNPQGCSIVVSLGIADASGIDFPASPRNASQPNCAGRKAWQHGCSSGYGSASTAWYVRVSDDGVGVDAAELVVLQNGPASLGDAAQQCGDGFASHGLGLLLVRGIARVHGGTVLFASEGKGRGFSATLAFPLDATSQYRP</sequence>
<dbReference type="GO" id="GO:0005886">
    <property type="term" value="C:plasma membrane"/>
    <property type="evidence" value="ECO:0007669"/>
    <property type="project" value="UniProtKB-SubCell"/>
</dbReference>
<dbReference type="PANTHER" id="PTHR42878">
    <property type="entry name" value="TWO-COMPONENT HISTIDINE KINASE"/>
    <property type="match status" value="1"/>
</dbReference>
<dbReference type="InterPro" id="IPR003661">
    <property type="entry name" value="HisK_dim/P_dom"/>
</dbReference>
<evidence type="ECO:0000256" key="12">
    <source>
        <dbReference type="SAM" id="Phobius"/>
    </source>
</evidence>
<dbReference type="SMART" id="SM00388">
    <property type="entry name" value="HisKA"/>
    <property type="match status" value="1"/>
</dbReference>
<dbReference type="GO" id="GO:0000155">
    <property type="term" value="F:phosphorelay sensor kinase activity"/>
    <property type="evidence" value="ECO:0007669"/>
    <property type="project" value="InterPro"/>
</dbReference>
<dbReference type="InterPro" id="IPR050351">
    <property type="entry name" value="BphY/WalK/GraS-like"/>
</dbReference>
<dbReference type="SMART" id="SM00387">
    <property type="entry name" value="HATPase_c"/>
    <property type="match status" value="1"/>
</dbReference>
<keyword evidence="9" id="KW-0902">Two-component regulatory system</keyword>
<evidence type="ECO:0000256" key="7">
    <source>
        <dbReference type="ARBA" id="ARBA00022777"/>
    </source>
</evidence>
<dbReference type="InterPro" id="IPR005467">
    <property type="entry name" value="His_kinase_dom"/>
</dbReference>
<keyword evidence="4" id="KW-0597">Phosphoprotein</keyword>
<evidence type="ECO:0000313" key="15">
    <source>
        <dbReference type="Proteomes" id="UP000824261"/>
    </source>
</evidence>
<comment type="caution">
    <text evidence="14">The sequence shown here is derived from an EMBL/GenBank/DDBJ whole genome shotgun (WGS) entry which is preliminary data.</text>
</comment>
<evidence type="ECO:0000256" key="5">
    <source>
        <dbReference type="ARBA" id="ARBA00022679"/>
    </source>
</evidence>
<protein>
    <recommendedName>
        <fullName evidence="10">Sensor-like histidine kinase SenX3</fullName>
        <ecNumber evidence="3">2.7.13.3</ecNumber>
    </recommendedName>
</protein>
<dbReference type="SUPFAM" id="SSF55874">
    <property type="entry name" value="ATPase domain of HSP90 chaperone/DNA topoisomerase II/histidine kinase"/>
    <property type="match status" value="1"/>
</dbReference>
<dbReference type="Proteomes" id="UP000824261">
    <property type="component" value="Unassembled WGS sequence"/>
</dbReference>
<evidence type="ECO:0000256" key="11">
    <source>
        <dbReference type="SAM" id="MobiDB-lite"/>
    </source>
</evidence>
<comment type="catalytic activity">
    <reaction evidence="1">
        <text>ATP + protein L-histidine = ADP + protein N-phospho-L-histidine.</text>
        <dbReference type="EC" id="2.7.13.3"/>
    </reaction>
</comment>
<evidence type="ECO:0000256" key="1">
    <source>
        <dbReference type="ARBA" id="ARBA00000085"/>
    </source>
</evidence>